<dbReference type="AlphaFoldDB" id="A0A316TVS3"/>
<name>A0A316TVS3_9BASI</name>
<protein>
    <submittedName>
        <fullName evidence="1">Uncharacterized protein</fullName>
    </submittedName>
</protein>
<dbReference type="Proteomes" id="UP000245942">
    <property type="component" value="Unassembled WGS sequence"/>
</dbReference>
<dbReference type="GeneID" id="37010960"/>
<reference evidence="1 2" key="1">
    <citation type="journal article" date="2018" name="Mol. Biol. Evol.">
        <title>Broad Genomic Sampling Reveals a Smut Pathogenic Ancestry of the Fungal Clade Ustilaginomycotina.</title>
        <authorList>
            <person name="Kijpornyongpan T."/>
            <person name="Mondo S.J."/>
            <person name="Barry K."/>
            <person name="Sandor L."/>
            <person name="Lee J."/>
            <person name="Lipzen A."/>
            <person name="Pangilinan J."/>
            <person name="LaButti K."/>
            <person name="Hainaut M."/>
            <person name="Henrissat B."/>
            <person name="Grigoriev I.V."/>
            <person name="Spatafora J.W."/>
            <person name="Aime M.C."/>
        </authorList>
    </citation>
    <scope>NUCLEOTIDE SEQUENCE [LARGE SCALE GENOMIC DNA]</scope>
    <source>
        <strain evidence="1 2">MCA 4718</strain>
    </source>
</reference>
<accession>A0A316TVS3</accession>
<dbReference type="RefSeq" id="XP_025344809.1">
    <property type="nucleotide sequence ID" value="XM_025489226.1"/>
</dbReference>
<gene>
    <name evidence="1" type="ORF">BCV69DRAFT_131296</name>
</gene>
<dbReference type="EMBL" id="KZ819344">
    <property type="protein sequence ID" value="PWN17649.1"/>
    <property type="molecule type" value="Genomic_DNA"/>
</dbReference>
<keyword evidence="2" id="KW-1185">Reference proteome</keyword>
<proteinExistence type="predicted"/>
<evidence type="ECO:0000313" key="1">
    <source>
        <dbReference type="EMBL" id="PWN17649.1"/>
    </source>
</evidence>
<evidence type="ECO:0000313" key="2">
    <source>
        <dbReference type="Proteomes" id="UP000245942"/>
    </source>
</evidence>
<organism evidence="1 2">
    <name type="scientific">Pseudomicrostroma glucosiphilum</name>
    <dbReference type="NCBI Taxonomy" id="1684307"/>
    <lineage>
        <taxon>Eukaryota</taxon>
        <taxon>Fungi</taxon>
        <taxon>Dikarya</taxon>
        <taxon>Basidiomycota</taxon>
        <taxon>Ustilaginomycotina</taxon>
        <taxon>Exobasidiomycetes</taxon>
        <taxon>Microstromatales</taxon>
        <taxon>Microstromatales incertae sedis</taxon>
        <taxon>Pseudomicrostroma</taxon>
    </lineage>
</organism>
<sequence>MTRRRGRAVQPVTKTRDKNMTLAVAVIPAVGVVAAPTHLDGTNRYRFSDFLEKEWQPGLQRHRSTEMYIDHGQCQFPQKQRGYRSCKKVWSRRYLSCHRTLLNSMLLIGSFGSVKTRVSRGKARSQNHPRHYIEAQLMRIGTDKVQVLARRRLVAG</sequence>